<gene>
    <name evidence="2" type="ORF">JXQ802_LOCUS33838</name>
    <name evidence="1" type="ORF">PYM288_LOCUS22054</name>
</gene>
<evidence type="ECO:0000313" key="1">
    <source>
        <dbReference type="EMBL" id="CAF1147695.1"/>
    </source>
</evidence>
<keyword evidence="3" id="KW-1185">Reference proteome</keyword>
<evidence type="ECO:0000313" key="3">
    <source>
        <dbReference type="Proteomes" id="UP000663870"/>
    </source>
</evidence>
<dbReference type="EMBL" id="CAJNOH010000917">
    <property type="protein sequence ID" value="CAF1147695.1"/>
    <property type="molecule type" value="Genomic_DNA"/>
</dbReference>
<name>A0A815JLZ6_9BILA</name>
<dbReference type="InterPro" id="IPR027417">
    <property type="entry name" value="P-loop_NTPase"/>
</dbReference>
<proteinExistence type="predicted"/>
<comment type="caution">
    <text evidence="2">The sequence shown here is derived from an EMBL/GenBank/DDBJ whole genome shotgun (WGS) entry which is preliminary data.</text>
</comment>
<dbReference type="Proteomes" id="UP000663870">
    <property type="component" value="Unassembled WGS sequence"/>
</dbReference>
<dbReference type="PANTHER" id="PTHR36451:SF1">
    <property type="entry name" value="OMEGA-HYDROXY-BETA-DIHYDROMENAQUINONE-9 SULFOTRANSFERASE STF3"/>
    <property type="match status" value="1"/>
</dbReference>
<dbReference type="SUPFAM" id="SSF52540">
    <property type="entry name" value="P-loop containing nucleoside triphosphate hydrolases"/>
    <property type="match status" value="1"/>
</dbReference>
<evidence type="ECO:0000313" key="2">
    <source>
        <dbReference type="EMBL" id="CAF1384036.1"/>
    </source>
</evidence>
<dbReference type="Proteomes" id="UP000663854">
    <property type="component" value="Unassembled WGS sequence"/>
</dbReference>
<dbReference type="InterPro" id="IPR052736">
    <property type="entry name" value="Stf3_sulfotransferase"/>
</dbReference>
<protein>
    <recommendedName>
        <fullName evidence="4">Sulfotransferase</fullName>
    </recommendedName>
</protein>
<reference evidence="2" key="1">
    <citation type="submission" date="2021-02" db="EMBL/GenBank/DDBJ databases">
        <authorList>
            <person name="Nowell W R."/>
        </authorList>
    </citation>
    <scope>NUCLEOTIDE SEQUENCE</scope>
</reference>
<evidence type="ECO:0008006" key="4">
    <source>
        <dbReference type="Google" id="ProtNLM"/>
    </source>
</evidence>
<dbReference type="Pfam" id="PF13469">
    <property type="entry name" value="Sulfotransfer_3"/>
    <property type="match status" value="1"/>
</dbReference>
<dbReference type="EMBL" id="CAJNOL010001571">
    <property type="protein sequence ID" value="CAF1384036.1"/>
    <property type="molecule type" value="Genomic_DNA"/>
</dbReference>
<dbReference type="AlphaFoldDB" id="A0A815JLZ6"/>
<dbReference type="PANTHER" id="PTHR36451">
    <property type="entry name" value="PAPS-DEPENDENT SULFOTRANSFERASE STF3"/>
    <property type="match status" value="1"/>
</dbReference>
<dbReference type="Gene3D" id="3.40.50.300">
    <property type="entry name" value="P-loop containing nucleotide triphosphate hydrolases"/>
    <property type="match status" value="1"/>
</dbReference>
<sequence>MDMMIHRLIKFRRTNLDIPVFDVLYDDLIAQPIDIVRRIYEHFGLVWSEDFRQAMVTWLRENPQGKQGRNTYTLEEFGLTHELIDQRYEEYNTMFLKSLET</sequence>
<accession>A0A815JLZ6</accession>
<organism evidence="2 3">
    <name type="scientific">Rotaria sordida</name>
    <dbReference type="NCBI Taxonomy" id="392033"/>
    <lineage>
        <taxon>Eukaryota</taxon>
        <taxon>Metazoa</taxon>
        <taxon>Spiralia</taxon>
        <taxon>Gnathifera</taxon>
        <taxon>Rotifera</taxon>
        <taxon>Eurotatoria</taxon>
        <taxon>Bdelloidea</taxon>
        <taxon>Philodinida</taxon>
        <taxon>Philodinidae</taxon>
        <taxon>Rotaria</taxon>
    </lineage>
</organism>